<comment type="caution">
    <text evidence="1">The sequence shown here is derived from an EMBL/GenBank/DDBJ whole genome shotgun (WGS) entry which is preliminary data.</text>
</comment>
<dbReference type="AlphaFoldDB" id="A0A6A4TU99"/>
<reference evidence="1 2" key="1">
    <citation type="submission" date="2019-06" db="EMBL/GenBank/DDBJ databases">
        <title>Draft genomes of female and male turbot (Scophthalmus maximus).</title>
        <authorList>
            <person name="Xu H."/>
            <person name="Xu X.-W."/>
            <person name="Shao C."/>
            <person name="Chen S."/>
        </authorList>
    </citation>
    <scope>NUCLEOTIDE SEQUENCE [LARGE SCALE GENOMIC DNA]</scope>
    <source>
        <strain evidence="1">Ysfricsl-2016a</strain>
        <tissue evidence="1">Blood</tissue>
    </source>
</reference>
<gene>
    <name evidence="1" type="ORF">F2P81_000417</name>
</gene>
<proteinExistence type="predicted"/>
<accession>A0A6A4TU99</accession>
<sequence>MICGKGPSSEVFHLIILVDYRCCHNPLLLPGFFTLSGMDKTIFPGDRHCRAWQHSAVTLKKTRGKGCIGDKTNRILLQLNTTFLIRVRRLKTRLSCHTGNWNYHLVFSQSSGVGGEHFSQANFARDRIATFLVSKRCTPRVSLKTQ</sequence>
<evidence type="ECO:0000313" key="2">
    <source>
        <dbReference type="Proteomes" id="UP000438429"/>
    </source>
</evidence>
<name>A0A6A4TU99_SCOMX</name>
<dbReference type="EMBL" id="VEVO01000001">
    <property type="protein sequence ID" value="KAF0046784.1"/>
    <property type="molecule type" value="Genomic_DNA"/>
</dbReference>
<protein>
    <submittedName>
        <fullName evidence="1">Uncharacterized protein</fullName>
    </submittedName>
</protein>
<organism evidence="1 2">
    <name type="scientific">Scophthalmus maximus</name>
    <name type="common">Turbot</name>
    <name type="synonym">Psetta maxima</name>
    <dbReference type="NCBI Taxonomy" id="52904"/>
    <lineage>
        <taxon>Eukaryota</taxon>
        <taxon>Metazoa</taxon>
        <taxon>Chordata</taxon>
        <taxon>Craniata</taxon>
        <taxon>Vertebrata</taxon>
        <taxon>Euteleostomi</taxon>
        <taxon>Actinopterygii</taxon>
        <taxon>Neopterygii</taxon>
        <taxon>Teleostei</taxon>
        <taxon>Neoteleostei</taxon>
        <taxon>Acanthomorphata</taxon>
        <taxon>Carangaria</taxon>
        <taxon>Pleuronectiformes</taxon>
        <taxon>Pleuronectoidei</taxon>
        <taxon>Scophthalmidae</taxon>
        <taxon>Scophthalmus</taxon>
    </lineage>
</organism>
<dbReference type="Proteomes" id="UP000438429">
    <property type="component" value="Unassembled WGS sequence"/>
</dbReference>
<evidence type="ECO:0000313" key="1">
    <source>
        <dbReference type="EMBL" id="KAF0046784.1"/>
    </source>
</evidence>